<dbReference type="EMBL" id="MU004192">
    <property type="protein sequence ID" value="KAF2493528.1"/>
    <property type="molecule type" value="Genomic_DNA"/>
</dbReference>
<name>A0A6A6QLZ5_9PEZI</name>
<dbReference type="CDD" id="cd12148">
    <property type="entry name" value="fungal_TF_MHR"/>
    <property type="match status" value="1"/>
</dbReference>
<dbReference type="Pfam" id="PF00172">
    <property type="entry name" value="Zn_clus"/>
    <property type="match status" value="1"/>
</dbReference>
<dbReference type="PROSITE" id="PS00463">
    <property type="entry name" value="ZN2_CY6_FUNGAL_1"/>
    <property type="match status" value="1"/>
</dbReference>
<dbReference type="GO" id="GO:0000981">
    <property type="term" value="F:DNA-binding transcription factor activity, RNA polymerase II-specific"/>
    <property type="evidence" value="ECO:0007669"/>
    <property type="project" value="InterPro"/>
</dbReference>
<gene>
    <name evidence="4" type="ORF">BU16DRAFT_551347</name>
</gene>
<feature type="domain" description="Zn(2)-C6 fungal-type" evidence="3">
    <location>
        <begin position="62"/>
        <end position="94"/>
    </location>
</feature>
<evidence type="ECO:0000259" key="3">
    <source>
        <dbReference type="PROSITE" id="PS50048"/>
    </source>
</evidence>
<accession>A0A6A6QLZ5</accession>
<dbReference type="PROSITE" id="PS50048">
    <property type="entry name" value="ZN2_CY6_FUNGAL_2"/>
    <property type="match status" value="1"/>
</dbReference>
<dbReference type="SMART" id="SM00066">
    <property type="entry name" value="GAL4"/>
    <property type="match status" value="1"/>
</dbReference>
<evidence type="ECO:0000313" key="5">
    <source>
        <dbReference type="Proteomes" id="UP000799750"/>
    </source>
</evidence>
<dbReference type="OrthoDB" id="6133115at2759"/>
<protein>
    <recommendedName>
        <fullName evidence="3">Zn(2)-C6 fungal-type domain-containing protein</fullName>
    </recommendedName>
</protein>
<dbReference type="CDD" id="cd00067">
    <property type="entry name" value="GAL4"/>
    <property type="match status" value="1"/>
</dbReference>
<keyword evidence="1" id="KW-0539">Nucleus</keyword>
<evidence type="ECO:0000313" key="4">
    <source>
        <dbReference type="EMBL" id="KAF2493528.1"/>
    </source>
</evidence>
<dbReference type="PANTHER" id="PTHR47785:SF6">
    <property type="entry name" value="ZN(II)2CYS6 TRANSCRIPTION FACTOR (EUROFUNG)"/>
    <property type="match status" value="1"/>
</dbReference>
<dbReference type="PANTHER" id="PTHR47785">
    <property type="entry name" value="ZN(II)2CYS6 TRANSCRIPTION FACTOR (EUROFUNG)-RELATED-RELATED"/>
    <property type="match status" value="1"/>
</dbReference>
<dbReference type="Proteomes" id="UP000799750">
    <property type="component" value="Unassembled WGS sequence"/>
</dbReference>
<dbReference type="InterPro" id="IPR053181">
    <property type="entry name" value="EcdB-like_regulator"/>
</dbReference>
<dbReference type="InterPro" id="IPR036864">
    <property type="entry name" value="Zn2-C6_fun-type_DNA-bd_sf"/>
</dbReference>
<evidence type="ECO:0000256" key="1">
    <source>
        <dbReference type="ARBA" id="ARBA00023242"/>
    </source>
</evidence>
<keyword evidence="5" id="KW-1185">Reference proteome</keyword>
<dbReference type="SUPFAM" id="SSF57701">
    <property type="entry name" value="Zn2/Cys6 DNA-binding domain"/>
    <property type="match status" value="1"/>
</dbReference>
<sequence>MTKRSHKSAIDTTSRSPDRQAPETSHKNPTSQGDSNQGKAASEDGQDGGDLKRPRTFMATLACDTCRIKKTRCDEDRPKCGQCRSRGLSTPCVYPEPRVTKKDQSMSVAINAIRRLEIKIEDLTSYIHSSPKAASITQIVDQDSPQSVTSQPFSSATVPARSSSLLVHDAHETINDLDELSPGTNDEGHPLVRRSSLVGRLLPISFSQHRVLRWPAIKKLLPRSVLTASENLSRDYLIELETHRPPLAMGIVPYPLDAGERWLSKLPLSLIKGLADAYFAVFNRNTPVLDKFHFFTSTLGIAMENDFAYDIETCLVLNVLTLGCLAVKAYQEGDYSLPGQGSTDTSYQCPEWHEVFAEDPPGLRFFNEARKRTGFLLCDNDLQNAQFYVLSGVYYTQTVRPIDSWTMFNRAALCCLTLLKRNQFGNYDSWDGDMKSRVFWNILMYETILIQELNLPLSGLAHYEAEVPIPKFTPFPRPRMESGRQASLEDDSFFNFHFLAQVAHRIILTRIRHSLYFYSEKGDFPPPAVTSELQHQLDQWRTNLPPALQFALEDDDDERPPSPAHVVAKAMLKGRYLVAKFHASRPFLYKALHSPNLATDDDLWVVQDGLKAAMHWPATIGLCRQMRSSQPLKFGWCSQFFGQILQFYAVSHCSDQRLRQTLPAGWEDWTREMMEMLEHCAPLSPGIAKDLELLRLL</sequence>
<organism evidence="4 5">
    <name type="scientific">Lophium mytilinum</name>
    <dbReference type="NCBI Taxonomy" id="390894"/>
    <lineage>
        <taxon>Eukaryota</taxon>
        <taxon>Fungi</taxon>
        <taxon>Dikarya</taxon>
        <taxon>Ascomycota</taxon>
        <taxon>Pezizomycotina</taxon>
        <taxon>Dothideomycetes</taxon>
        <taxon>Pleosporomycetidae</taxon>
        <taxon>Mytilinidiales</taxon>
        <taxon>Mytilinidiaceae</taxon>
        <taxon>Lophium</taxon>
    </lineage>
</organism>
<dbReference type="AlphaFoldDB" id="A0A6A6QLZ5"/>
<dbReference type="GO" id="GO:0008270">
    <property type="term" value="F:zinc ion binding"/>
    <property type="evidence" value="ECO:0007669"/>
    <property type="project" value="InterPro"/>
</dbReference>
<feature type="compositionally biased region" description="Basic and acidic residues" evidence="2">
    <location>
        <begin position="16"/>
        <end position="26"/>
    </location>
</feature>
<feature type="compositionally biased region" description="Polar residues" evidence="2">
    <location>
        <begin position="27"/>
        <end position="39"/>
    </location>
</feature>
<reference evidence="4" key="1">
    <citation type="journal article" date="2020" name="Stud. Mycol.">
        <title>101 Dothideomycetes genomes: a test case for predicting lifestyles and emergence of pathogens.</title>
        <authorList>
            <person name="Haridas S."/>
            <person name="Albert R."/>
            <person name="Binder M."/>
            <person name="Bloem J."/>
            <person name="Labutti K."/>
            <person name="Salamov A."/>
            <person name="Andreopoulos B."/>
            <person name="Baker S."/>
            <person name="Barry K."/>
            <person name="Bills G."/>
            <person name="Bluhm B."/>
            <person name="Cannon C."/>
            <person name="Castanera R."/>
            <person name="Culley D."/>
            <person name="Daum C."/>
            <person name="Ezra D."/>
            <person name="Gonzalez J."/>
            <person name="Henrissat B."/>
            <person name="Kuo A."/>
            <person name="Liang C."/>
            <person name="Lipzen A."/>
            <person name="Lutzoni F."/>
            <person name="Magnuson J."/>
            <person name="Mondo S."/>
            <person name="Nolan M."/>
            <person name="Ohm R."/>
            <person name="Pangilinan J."/>
            <person name="Park H.-J."/>
            <person name="Ramirez L."/>
            <person name="Alfaro M."/>
            <person name="Sun H."/>
            <person name="Tritt A."/>
            <person name="Yoshinaga Y."/>
            <person name="Zwiers L.-H."/>
            <person name="Turgeon B."/>
            <person name="Goodwin S."/>
            <person name="Spatafora J."/>
            <person name="Crous P."/>
            <person name="Grigoriev I."/>
        </authorList>
    </citation>
    <scope>NUCLEOTIDE SEQUENCE</scope>
    <source>
        <strain evidence="4">CBS 269.34</strain>
    </source>
</reference>
<evidence type="ECO:0000256" key="2">
    <source>
        <dbReference type="SAM" id="MobiDB-lite"/>
    </source>
</evidence>
<proteinExistence type="predicted"/>
<dbReference type="Gene3D" id="4.10.240.10">
    <property type="entry name" value="Zn(2)-C6 fungal-type DNA-binding domain"/>
    <property type="match status" value="1"/>
</dbReference>
<dbReference type="InterPro" id="IPR001138">
    <property type="entry name" value="Zn2Cys6_DnaBD"/>
</dbReference>
<feature type="region of interest" description="Disordered" evidence="2">
    <location>
        <begin position="1"/>
        <end position="53"/>
    </location>
</feature>